<protein>
    <recommendedName>
        <fullName evidence="4">MetA-pathway of phenol degradation</fullName>
    </recommendedName>
</protein>
<evidence type="ECO:0000256" key="1">
    <source>
        <dbReference type="SAM" id="MobiDB-lite"/>
    </source>
</evidence>
<dbReference type="Proteomes" id="UP000236220">
    <property type="component" value="Unassembled WGS sequence"/>
</dbReference>
<reference evidence="2 3" key="1">
    <citation type="submission" date="2017-08" db="EMBL/GenBank/DDBJ databases">
        <title>Lysobacter sylvestris genome.</title>
        <authorList>
            <person name="Zhang D.-C."/>
            <person name="Albuquerque L."/>
            <person name="Franca L."/>
            <person name="Froufe H.J.C."/>
            <person name="Barroso C."/>
            <person name="Egas C."/>
            <person name="Da Costa M."/>
            <person name="Margesin R."/>
        </authorList>
    </citation>
    <scope>NUCLEOTIDE SEQUENCE [LARGE SCALE GENOMIC DNA]</scope>
    <source>
        <strain evidence="2 3">AM20-91</strain>
    </source>
</reference>
<sequence>MIAAHHATTRPRRPYIITTLTAALIVCLPDIAHACATCGCTLSTDAATGYSAESGWRISFDNSFIDQNQLRHGTHGATPGQVVDHPSDPTSTGSEIERNTINRYHTASIAWRPNANWGVSLAVPWIQRDHTTYGQQEQPFTPAAVAPDQISSARVNSLGDVKVLVNYQGWLPTHNLGIVAGIKLPTGKYGGQTEDGTIVGHPVLFRSGHAAGQTLDTSLQAGTGTTDAIVGAYYYQPVSQDYDVFVNGQFQAAVSQRMSRSGADFRPGNQGSLNLGLRYEARANFVPQLQLNLLHKDRDRGAFADIANSAGTVAYLSPGASATVFGTQVYAFVQLPVYSRLEGYQLFPHWTASIGISKAF</sequence>
<dbReference type="EMBL" id="NPZB01000001">
    <property type="protein sequence ID" value="PNS09576.1"/>
    <property type="molecule type" value="Genomic_DNA"/>
</dbReference>
<dbReference type="RefSeq" id="WP_205756866.1">
    <property type="nucleotide sequence ID" value="NZ_NPZB01000001.1"/>
</dbReference>
<feature type="region of interest" description="Disordered" evidence="1">
    <location>
        <begin position="71"/>
        <end position="95"/>
    </location>
</feature>
<evidence type="ECO:0008006" key="4">
    <source>
        <dbReference type="Google" id="ProtNLM"/>
    </source>
</evidence>
<gene>
    <name evidence="2" type="ORF">Lysil_1205</name>
</gene>
<name>A0A2K1Q3F0_9GAMM</name>
<keyword evidence="3" id="KW-1185">Reference proteome</keyword>
<proteinExistence type="predicted"/>
<comment type="caution">
    <text evidence="2">The sequence shown here is derived from an EMBL/GenBank/DDBJ whole genome shotgun (WGS) entry which is preliminary data.</text>
</comment>
<evidence type="ECO:0000313" key="3">
    <source>
        <dbReference type="Proteomes" id="UP000236220"/>
    </source>
</evidence>
<organism evidence="2 3">
    <name type="scientific">Solilutibacter silvestris</name>
    <dbReference type="NCBI Taxonomy" id="1645665"/>
    <lineage>
        <taxon>Bacteria</taxon>
        <taxon>Pseudomonadati</taxon>
        <taxon>Pseudomonadota</taxon>
        <taxon>Gammaproteobacteria</taxon>
        <taxon>Lysobacterales</taxon>
        <taxon>Lysobacteraceae</taxon>
        <taxon>Solilutibacter</taxon>
    </lineage>
</organism>
<accession>A0A2K1Q3F0</accession>
<evidence type="ECO:0000313" key="2">
    <source>
        <dbReference type="EMBL" id="PNS09576.1"/>
    </source>
</evidence>
<dbReference type="AlphaFoldDB" id="A0A2K1Q3F0"/>